<keyword evidence="11 17" id="KW-0442">Lipid degradation</keyword>
<dbReference type="GO" id="GO:0009279">
    <property type="term" value="C:cell outer membrane"/>
    <property type="evidence" value="ECO:0007669"/>
    <property type="project" value="UniProtKB-SubCell"/>
</dbReference>
<comment type="similarity">
    <text evidence="3 17">Belongs to the phospholipase A1 family.</text>
</comment>
<reference evidence="18 19" key="1">
    <citation type="submission" date="2020-09" db="EMBL/GenBank/DDBJ databases">
        <title>Sphingomonas sp., a new species isolated from pork steak.</title>
        <authorList>
            <person name="Heidler von Heilborn D."/>
        </authorList>
    </citation>
    <scope>NUCLEOTIDE SEQUENCE [LARGE SCALE GENOMIC DNA]</scope>
    <source>
        <strain evidence="19">S8-3T</strain>
    </source>
</reference>
<dbReference type="GO" id="GO:0004623">
    <property type="term" value="F:phospholipase A2 activity"/>
    <property type="evidence" value="ECO:0007669"/>
    <property type="project" value="UniProtKB-EC"/>
</dbReference>
<evidence type="ECO:0000256" key="7">
    <source>
        <dbReference type="ARBA" id="ARBA00022723"/>
    </source>
</evidence>
<feature type="binding site" description="in dimeric form" evidence="16">
    <location>
        <position position="227"/>
    </location>
    <ligand>
        <name>Ca(2+)</name>
        <dbReference type="ChEBI" id="CHEBI:29108"/>
        <label>1</label>
    </ligand>
</feature>
<dbReference type="EMBL" id="CP061038">
    <property type="protein sequence ID" value="QNQ12162.1"/>
    <property type="molecule type" value="Genomic_DNA"/>
</dbReference>
<keyword evidence="8 17" id="KW-0732">Signal</keyword>
<evidence type="ECO:0000256" key="16">
    <source>
        <dbReference type="PIRSR" id="PIRSR603187-2"/>
    </source>
</evidence>
<comment type="catalytic activity">
    <reaction evidence="2 17">
        <text>a 1,2-diacyl-sn-glycero-3-phosphocholine + H2O = a 1-acyl-sn-glycero-3-phosphocholine + a fatty acid + H(+)</text>
        <dbReference type="Rhea" id="RHEA:15801"/>
        <dbReference type="ChEBI" id="CHEBI:15377"/>
        <dbReference type="ChEBI" id="CHEBI:15378"/>
        <dbReference type="ChEBI" id="CHEBI:28868"/>
        <dbReference type="ChEBI" id="CHEBI:57643"/>
        <dbReference type="ChEBI" id="CHEBI:58168"/>
        <dbReference type="EC" id="3.1.1.4"/>
    </reaction>
</comment>
<dbReference type="EC" id="3.1.1.4" evidence="17"/>
<evidence type="ECO:0000313" key="19">
    <source>
        <dbReference type="Proteomes" id="UP000516148"/>
    </source>
</evidence>
<evidence type="ECO:0000256" key="13">
    <source>
        <dbReference type="ARBA" id="ARBA00023136"/>
    </source>
</evidence>
<keyword evidence="6" id="KW-0812">Transmembrane</keyword>
<evidence type="ECO:0000256" key="4">
    <source>
        <dbReference type="ARBA" id="ARBA00011702"/>
    </source>
</evidence>
<evidence type="ECO:0000256" key="1">
    <source>
        <dbReference type="ARBA" id="ARBA00000111"/>
    </source>
</evidence>
<comment type="catalytic activity">
    <reaction evidence="1 17">
        <text>a 1,2-diacyl-sn-glycero-3-phosphocholine + H2O = a 2-acyl-sn-glycero-3-phosphocholine + a fatty acid + H(+)</text>
        <dbReference type="Rhea" id="RHEA:18689"/>
        <dbReference type="ChEBI" id="CHEBI:15377"/>
        <dbReference type="ChEBI" id="CHEBI:15378"/>
        <dbReference type="ChEBI" id="CHEBI:28868"/>
        <dbReference type="ChEBI" id="CHEBI:57643"/>
        <dbReference type="ChEBI" id="CHEBI:57875"/>
        <dbReference type="EC" id="3.1.1.32"/>
    </reaction>
</comment>
<dbReference type="GO" id="GO:0046872">
    <property type="term" value="F:metal ion binding"/>
    <property type="evidence" value="ECO:0007669"/>
    <property type="project" value="UniProtKB-KW"/>
</dbReference>
<keyword evidence="9 17" id="KW-0378">Hydrolase</keyword>
<evidence type="ECO:0000256" key="12">
    <source>
        <dbReference type="ARBA" id="ARBA00023098"/>
    </source>
</evidence>
<feature type="chain" id="PRO_5029038666" description="Phospholipase A1" evidence="17">
    <location>
        <begin position="19"/>
        <end position="352"/>
    </location>
</feature>
<dbReference type="Proteomes" id="UP000516148">
    <property type="component" value="Chromosome"/>
</dbReference>
<evidence type="ECO:0000256" key="17">
    <source>
        <dbReference type="RuleBase" id="RU366027"/>
    </source>
</evidence>
<dbReference type="PANTHER" id="PTHR40457">
    <property type="entry name" value="PHOSPHOLIPASE A1"/>
    <property type="match status" value="1"/>
</dbReference>
<comment type="function">
    <text evidence="17">Hydrolysis of phosphatidylcholine with phospholipase A2 (EC 3.1.1.4) and phospholipase A1 (EC 3.1.1.32) activities.</text>
</comment>
<evidence type="ECO:0000256" key="15">
    <source>
        <dbReference type="PIRSR" id="PIRSR603187-1"/>
    </source>
</evidence>
<feature type="active site" description="Proton acceptor" evidence="15">
    <location>
        <position position="217"/>
    </location>
</feature>
<gene>
    <name evidence="18" type="ORF">H3Z74_21285</name>
</gene>
<evidence type="ECO:0000256" key="2">
    <source>
        <dbReference type="ARBA" id="ARBA00001604"/>
    </source>
</evidence>
<dbReference type="InterPro" id="IPR003187">
    <property type="entry name" value="PLipase_A1"/>
</dbReference>
<accession>A0A7H0LR59</accession>
<dbReference type="SUPFAM" id="SSF56931">
    <property type="entry name" value="Outer membrane phospholipase A (OMPLA)"/>
    <property type="match status" value="1"/>
</dbReference>
<name>A0A7H0LR59_9SPHN</name>
<keyword evidence="7 16" id="KW-0479">Metal-binding</keyword>
<dbReference type="GO" id="GO:0008970">
    <property type="term" value="F:phospholipase A1 activity"/>
    <property type="evidence" value="ECO:0007669"/>
    <property type="project" value="UniProtKB-EC"/>
</dbReference>
<protein>
    <recommendedName>
        <fullName evidence="17">Phospholipase A1</fullName>
        <ecNumber evidence="17">3.1.1.32</ecNumber>
        <ecNumber evidence="17">3.1.1.4</ecNumber>
    </recommendedName>
    <alternativeName>
        <fullName evidence="17">Phosphatidylcholine 1-acylhydrolase</fullName>
    </alternativeName>
</protein>
<comment type="subunit">
    <text evidence="4 17">Homodimer; dimerization is reversible, and the dimeric form is the active one.</text>
</comment>
<proteinExistence type="inferred from homology"/>
<evidence type="ECO:0000256" key="8">
    <source>
        <dbReference type="ARBA" id="ARBA00022729"/>
    </source>
</evidence>
<feature type="signal peptide" evidence="17">
    <location>
        <begin position="1"/>
        <end position="18"/>
    </location>
</feature>
<evidence type="ECO:0000313" key="18">
    <source>
        <dbReference type="EMBL" id="QNQ12162.1"/>
    </source>
</evidence>
<evidence type="ECO:0000256" key="6">
    <source>
        <dbReference type="ARBA" id="ARBA00022692"/>
    </source>
</evidence>
<evidence type="ECO:0000256" key="5">
    <source>
        <dbReference type="ARBA" id="ARBA00022452"/>
    </source>
</evidence>
<evidence type="ECO:0000256" key="11">
    <source>
        <dbReference type="ARBA" id="ARBA00022963"/>
    </source>
</evidence>
<keyword evidence="14 17" id="KW-0998">Cell outer membrane</keyword>
<evidence type="ECO:0000256" key="3">
    <source>
        <dbReference type="ARBA" id="ARBA00010525"/>
    </source>
</evidence>
<keyword evidence="5" id="KW-1134">Transmembrane beta strand</keyword>
<dbReference type="Pfam" id="PF02253">
    <property type="entry name" value="PLA1"/>
    <property type="match status" value="1"/>
</dbReference>
<keyword evidence="10 16" id="KW-0106">Calcium</keyword>
<comment type="cofactor">
    <cofactor evidence="17">
        <name>Ca(2+)</name>
        <dbReference type="ChEBI" id="CHEBI:29108"/>
    </cofactor>
    <text evidence="17">Binds 1 Ca(2+) ion per monomer. In the dimeric form the Ca(2+) is bound by different amino acids with binding of each Ca(2+) shared with ligands coming from each monomer. The Ca(2+) ion may have a role in catalysis.</text>
</comment>
<feature type="binding site" description="in dimeric form" evidence="16">
    <location>
        <position position="187"/>
    </location>
    <ligand>
        <name>Ca(2+)</name>
        <dbReference type="ChEBI" id="CHEBI:29108"/>
        <label>1</label>
    </ligand>
</feature>
<organism evidence="18 19">
    <name type="scientific">Sphingomonas alpina</name>
    <dbReference type="NCBI Taxonomy" id="653931"/>
    <lineage>
        <taxon>Bacteria</taxon>
        <taxon>Pseudomonadati</taxon>
        <taxon>Pseudomonadota</taxon>
        <taxon>Alphaproteobacteria</taxon>
        <taxon>Sphingomonadales</taxon>
        <taxon>Sphingomonadaceae</taxon>
        <taxon>Sphingomonas</taxon>
    </lineage>
</organism>
<feature type="active site" description="Nucleophile" evidence="15">
    <location>
        <position position="219"/>
    </location>
</feature>
<dbReference type="PRINTS" id="PR01486">
    <property type="entry name" value="PHPHLIPASEA1"/>
</dbReference>
<dbReference type="KEGG" id="spap:H3Z74_21285"/>
<comment type="subcellular location">
    <subcellularLocation>
        <location evidence="17">Cell outer membrane</location>
        <topology evidence="17">Multi-pass membrane protein</topology>
    </subcellularLocation>
    <text evidence="17">One of the very few enzymes located there.</text>
</comment>
<dbReference type="GO" id="GO:0016042">
    <property type="term" value="P:lipid catabolic process"/>
    <property type="evidence" value="ECO:0007669"/>
    <property type="project" value="UniProtKB-KW"/>
</dbReference>
<dbReference type="AlphaFoldDB" id="A0A7H0LR59"/>
<keyword evidence="13" id="KW-0472">Membrane</keyword>
<keyword evidence="19" id="KW-1185">Reference proteome</keyword>
<evidence type="ECO:0000256" key="10">
    <source>
        <dbReference type="ARBA" id="ARBA00022837"/>
    </source>
</evidence>
<evidence type="ECO:0000256" key="9">
    <source>
        <dbReference type="ARBA" id="ARBA00022801"/>
    </source>
</evidence>
<dbReference type="InterPro" id="IPR036541">
    <property type="entry name" value="PLipase_A1_sf"/>
</dbReference>
<dbReference type="EC" id="3.1.1.32" evidence="17"/>
<sequence length="352" mass="37481">MLLLVATPTLIVATPAAAQLRPLVEPPASAAAALDGVEVFLLNEGKVTLPATGPDTIETVARDGTKLRLIAAPDEPLTVPPGGFARLHYRLAAAEAVAAAPPATPAPVTIAASDSQLETFSRSSSGTSTALADRIRPYEPTYAAWGPGNAGIKMQFSAAVRLIGSEDGFRIRGAYTQTMFWALNEPSGPIRPTTYSPELFAELPIGRSTTLGLGYRHDSNGEAGFRSIDVNRIFVRATKAFDLGGDWRFELTPQAWFYTSRLGRGTDIDRYWGYTSLSASIAQTNGLKVAGTLRGSVDTGKGAGELFISYPLTRFGPAGIYLFGQAFTGYGEALSRFDRSDSHARIGIAFTR</sequence>
<keyword evidence="12 17" id="KW-0443">Lipid metabolism</keyword>
<dbReference type="PANTHER" id="PTHR40457:SF1">
    <property type="entry name" value="PHOSPHOLIPASE A1"/>
    <property type="match status" value="1"/>
</dbReference>
<dbReference type="Gene3D" id="2.40.230.10">
    <property type="entry name" value="Phospholipase A1"/>
    <property type="match status" value="1"/>
</dbReference>
<evidence type="ECO:0000256" key="14">
    <source>
        <dbReference type="ARBA" id="ARBA00023237"/>
    </source>
</evidence>